<feature type="transmembrane region" description="Helical" evidence="9">
    <location>
        <begin position="38"/>
        <end position="59"/>
    </location>
</feature>
<evidence type="ECO:0000256" key="1">
    <source>
        <dbReference type="ARBA" id="ARBA00004127"/>
    </source>
</evidence>
<dbReference type="PANTHER" id="PTHR24223:SF443">
    <property type="entry name" value="MULTIDRUG-RESISTANCE LIKE PROTEIN 1, ISOFORM I"/>
    <property type="match status" value="1"/>
</dbReference>
<dbReference type="WBParaSite" id="Minc3s06778g40302">
    <property type="protein sequence ID" value="Minc3s06778g40302"/>
    <property type="gene ID" value="Minc3s06778g40302"/>
</dbReference>
<evidence type="ECO:0000256" key="3">
    <source>
        <dbReference type="ARBA" id="ARBA00022692"/>
    </source>
</evidence>
<comment type="subcellular location">
    <subcellularLocation>
        <location evidence="1">Endomembrane system</location>
        <topology evidence="1">Multi-pass membrane protein</topology>
    </subcellularLocation>
</comment>
<dbReference type="InterPro" id="IPR050173">
    <property type="entry name" value="ABC_transporter_C-like"/>
</dbReference>
<evidence type="ECO:0000256" key="4">
    <source>
        <dbReference type="ARBA" id="ARBA00022737"/>
    </source>
</evidence>
<accession>A0A914NIE9</accession>
<proteinExistence type="predicted"/>
<keyword evidence="5" id="KW-0547">Nucleotide-binding</keyword>
<keyword evidence="8 9" id="KW-0472">Membrane</keyword>
<evidence type="ECO:0000259" key="10">
    <source>
        <dbReference type="PROSITE" id="PS50929"/>
    </source>
</evidence>
<feature type="transmembrane region" description="Helical" evidence="9">
    <location>
        <begin position="12"/>
        <end position="32"/>
    </location>
</feature>
<evidence type="ECO:0000256" key="9">
    <source>
        <dbReference type="SAM" id="Phobius"/>
    </source>
</evidence>
<evidence type="ECO:0000256" key="2">
    <source>
        <dbReference type="ARBA" id="ARBA00022448"/>
    </source>
</evidence>
<evidence type="ECO:0000256" key="8">
    <source>
        <dbReference type="ARBA" id="ARBA00023136"/>
    </source>
</evidence>
<protein>
    <submittedName>
        <fullName evidence="12">ABC transmembrane type-1 domain-containing protein</fullName>
    </submittedName>
</protein>
<dbReference type="Gene3D" id="1.20.1560.10">
    <property type="entry name" value="ABC transporter type 1, transmembrane domain"/>
    <property type="match status" value="1"/>
</dbReference>
<name>A0A914NIE9_MELIC</name>
<evidence type="ECO:0000256" key="5">
    <source>
        <dbReference type="ARBA" id="ARBA00022741"/>
    </source>
</evidence>
<feature type="domain" description="ABC transmembrane type-1" evidence="10">
    <location>
        <begin position="1"/>
        <end position="108"/>
    </location>
</feature>
<keyword evidence="3 9" id="KW-0812">Transmembrane</keyword>
<keyword evidence="4" id="KW-0677">Repeat</keyword>
<dbReference type="SUPFAM" id="SSF90123">
    <property type="entry name" value="ABC transporter transmembrane region"/>
    <property type="match status" value="1"/>
</dbReference>
<dbReference type="PROSITE" id="PS50929">
    <property type="entry name" value="ABC_TM1F"/>
    <property type="match status" value="1"/>
</dbReference>
<dbReference type="InterPro" id="IPR011527">
    <property type="entry name" value="ABC1_TM_dom"/>
</dbReference>
<dbReference type="Pfam" id="PF00664">
    <property type="entry name" value="ABC_membrane"/>
    <property type="match status" value="1"/>
</dbReference>
<dbReference type="Proteomes" id="UP000887563">
    <property type="component" value="Unplaced"/>
</dbReference>
<keyword evidence="7 9" id="KW-1133">Transmembrane helix</keyword>
<dbReference type="InterPro" id="IPR036640">
    <property type="entry name" value="ABC1_TM_sf"/>
</dbReference>
<evidence type="ECO:0000313" key="12">
    <source>
        <dbReference type="WBParaSite" id="Minc3s06778g40302"/>
    </source>
</evidence>
<keyword evidence="2" id="KW-0813">Transport</keyword>
<reference evidence="12" key="1">
    <citation type="submission" date="2022-11" db="UniProtKB">
        <authorList>
            <consortium name="WormBaseParasite"/>
        </authorList>
    </citation>
    <scope>IDENTIFICATION</scope>
</reference>
<dbReference type="GO" id="GO:0140359">
    <property type="term" value="F:ABC-type transporter activity"/>
    <property type="evidence" value="ECO:0007669"/>
    <property type="project" value="InterPro"/>
</dbReference>
<sequence length="134" mass="15577">MTVDIQRFQDMASWINFMWSAPFQVLLSLFFLFQLLGISVLAGLICLVAFIPINAKLSLAMRKYQQKQMTLKDERLKLMNEILNGIKVFKLYAWEESIEDRILGIRKNRITTSSSYCLCKCNFFDNLVLCSIFG</sequence>
<dbReference type="GO" id="GO:0012505">
    <property type="term" value="C:endomembrane system"/>
    <property type="evidence" value="ECO:0007669"/>
    <property type="project" value="UniProtKB-SubCell"/>
</dbReference>
<evidence type="ECO:0000256" key="7">
    <source>
        <dbReference type="ARBA" id="ARBA00022989"/>
    </source>
</evidence>
<dbReference type="PANTHER" id="PTHR24223">
    <property type="entry name" value="ATP-BINDING CASSETTE SUB-FAMILY C"/>
    <property type="match status" value="1"/>
</dbReference>
<organism evidence="11 12">
    <name type="scientific">Meloidogyne incognita</name>
    <name type="common">Southern root-knot nematode worm</name>
    <name type="synonym">Oxyuris incognita</name>
    <dbReference type="NCBI Taxonomy" id="6306"/>
    <lineage>
        <taxon>Eukaryota</taxon>
        <taxon>Metazoa</taxon>
        <taxon>Ecdysozoa</taxon>
        <taxon>Nematoda</taxon>
        <taxon>Chromadorea</taxon>
        <taxon>Rhabditida</taxon>
        <taxon>Tylenchina</taxon>
        <taxon>Tylenchomorpha</taxon>
        <taxon>Tylenchoidea</taxon>
        <taxon>Meloidogynidae</taxon>
        <taxon>Meloidogyninae</taxon>
        <taxon>Meloidogyne</taxon>
        <taxon>Meloidogyne incognita group</taxon>
    </lineage>
</organism>
<evidence type="ECO:0000256" key="6">
    <source>
        <dbReference type="ARBA" id="ARBA00022840"/>
    </source>
</evidence>
<dbReference type="AlphaFoldDB" id="A0A914NIE9"/>
<keyword evidence="11" id="KW-1185">Reference proteome</keyword>
<dbReference type="GO" id="GO:0005524">
    <property type="term" value="F:ATP binding"/>
    <property type="evidence" value="ECO:0007669"/>
    <property type="project" value="UniProtKB-KW"/>
</dbReference>
<keyword evidence="6" id="KW-0067">ATP-binding</keyword>
<dbReference type="GO" id="GO:0016020">
    <property type="term" value="C:membrane"/>
    <property type="evidence" value="ECO:0007669"/>
    <property type="project" value="InterPro"/>
</dbReference>
<evidence type="ECO:0000313" key="11">
    <source>
        <dbReference type="Proteomes" id="UP000887563"/>
    </source>
</evidence>